<dbReference type="Pfam" id="PF01734">
    <property type="entry name" value="Patatin"/>
    <property type="match status" value="1"/>
</dbReference>
<dbReference type="GO" id="GO:0016787">
    <property type="term" value="F:hydrolase activity"/>
    <property type="evidence" value="ECO:0007669"/>
    <property type="project" value="UniProtKB-UniRule"/>
</dbReference>
<dbReference type="SUPFAM" id="SSF52151">
    <property type="entry name" value="FabD/lysophospholipase-like"/>
    <property type="match status" value="1"/>
</dbReference>
<evidence type="ECO:0000259" key="5">
    <source>
        <dbReference type="PROSITE" id="PS51635"/>
    </source>
</evidence>
<protein>
    <submittedName>
        <fullName evidence="6">Patatin-like phospholipase family protein</fullName>
    </submittedName>
</protein>
<dbReference type="Proteomes" id="UP000093740">
    <property type="component" value="Chromosome"/>
</dbReference>
<organism evidence="6 7">
    <name type="scientific">Fervidobacterium islandicum</name>
    <dbReference type="NCBI Taxonomy" id="2423"/>
    <lineage>
        <taxon>Bacteria</taxon>
        <taxon>Thermotogati</taxon>
        <taxon>Thermotogota</taxon>
        <taxon>Thermotogae</taxon>
        <taxon>Thermotogales</taxon>
        <taxon>Fervidobacteriaceae</taxon>
        <taxon>Fervidobacterium</taxon>
    </lineage>
</organism>
<accession>A0AAI8GCS0</accession>
<dbReference type="InterPro" id="IPR016035">
    <property type="entry name" value="Acyl_Trfase/lysoPLipase"/>
</dbReference>
<dbReference type="EMBL" id="CP014334">
    <property type="protein sequence ID" value="AMW32491.2"/>
    <property type="molecule type" value="Genomic_DNA"/>
</dbReference>
<feature type="domain" description="PNPLA" evidence="5">
    <location>
        <begin position="8"/>
        <end position="177"/>
    </location>
</feature>
<gene>
    <name evidence="6" type="ORF">NA23_03750</name>
</gene>
<evidence type="ECO:0000256" key="1">
    <source>
        <dbReference type="ARBA" id="ARBA00022801"/>
    </source>
</evidence>
<dbReference type="PANTHER" id="PTHR14226:SF29">
    <property type="entry name" value="NEUROPATHY TARGET ESTERASE SWS"/>
    <property type="match status" value="1"/>
</dbReference>
<evidence type="ECO:0000256" key="4">
    <source>
        <dbReference type="PROSITE-ProRule" id="PRU01161"/>
    </source>
</evidence>
<comment type="caution">
    <text evidence="4">Lacks conserved residue(s) required for the propagation of feature annotation.</text>
</comment>
<dbReference type="PANTHER" id="PTHR14226">
    <property type="entry name" value="NEUROPATHY TARGET ESTERASE/SWISS CHEESE D.MELANOGASTER"/>
    <property type="match status" value="1"/>
</dbReference>
<dbReference type="Gene3D" id="3.40.1090.10">
    <property type="entry name" value="Cytosolic phospholipase A2 catalytic domain"/>
    <property type="match status" value="1"/>
</dbReference>
<dbReference type="PROSITE" id="PS51635">
    <property type="entry name" value="PNPLA"/>
    <property type="match status" value="1"/>
</dbReference>
<dbReference type="RefSeq" id="WP_236938534.1">
    <property type="nucleotide sequence ID" value="NZ_CP014334.2"/>
</dbReference>
<feature type="active site" description="Proton acceptor" evidence="4">
    <location>
        <position position="164"/>
    </location>
</feature>
<evidence type="ECO:0000313" key="7">
    <source>
        <dbReference type="Proteomes" id="UP000093740"/>
    </source>
</evidence>
<proteinExistence type="predicted"/>
<dbReference type="GO" id="GO:0016042">
    <property type="term" value="P:lipid catabolic process"/>
    <property type="evidence" value="ECO:0007669"/>
    <property type="project" value="UniProtKB-UniRule"/>
</dbReference>
<keyword evidence="3 4" id="KW-0443">Lipid metabolism</keyword>
<keyword evidence="1 4" id="KW-0378">Hydrolase</keyword>
<reference evidence="6 7" key="1">
    <citation type="journal article" date="2015" name="Stand. Genomic Sci.">
        <title>Genome sequence of a native-feather degrading extremely thermophilic Eubacterium, Fervidobacterium islandicum AW-1.</title>
        <authorList>
            <person name="Lee Y.J."/>
            <person name="Jeong H."/>
            <person name="Park G.S."/>
            <person name="Kwak Y."/>
            <person name="Lee S.J."/>
            <person name="Lee S.J."/>
            <person name="Park M.K."/>
            <person name="Kim J.Y."/>
            <person name="Kang H.K."/>
            <person name="Shin J.H."/>
            <person name="Lee D.W."/>
        </authorList>
    </citation>
    <scope>NUCLEOTIDE SEQUENCE [LARGE SCALE GENOMIC DNA]</scope>
    <source>
        <strain evidence="6 7">AW-1</strain>
    </source>
</reference>
<dbReference type="InterPro" id="IPR002641">
    <property type="entry name" value="PNPLA_dom"/>
</dbReference>
<evidence type="ECO:0000313" key="6">
    <source>
        <dbReference type="EMBL" id="AMW32491.2"/>
    </source>
</evidence>
<feature type="short sequence motif" description="GXSXG" evidence="4">
    <location>
        <begin position="39"/>
        <end position="43"/>
    </location>
</feature>
<evidence type="ECO:0000256" key="2">
    <source>
        <dbReference type="ARBA" id="ARBA00022963"/>
    </source>
</evidence>
<feature type="active site" description="Nucleophile" evidence="4">
    <location>
        <position position="41"/>
    </location>
</feature>
<keyword evidence="2 4" id="KW-0442">Lipid degradation</keyword>
<sequence length="264" mass="29817">MIVIMIGLALQAGGVKGFSHIATLKVFEECKTKPDIISGSSAGAIVGALYALHNDSDVVYKAFSDAVRKFLKKQKSKPEPIMNFEMVIKESLYSLDEYYQFFKALFGKRKFSELKTKLLVVAFDIESWKSFIIDEGYVVDAVLASCTVPGVFEPTYIAGVRMLDGGVLSPVPTFELKQYGVDKIVASIFKESVPSYTTHMELMLTIDAIKESYIIQHELSVADFVFSYPVNVNWQDFNKYAEVYENALNVARRVKDEFENFIRR</sequence>
<name>A0AAI8GCS0_FERIS</name>
<dbReference type="KEGG" id="fia:NA23_03750"/>
<feature type="short sequence motif" description="DGA/G" evidence="4">
    <location>
        <begin position="164"/>
        <end position="166"/>
    </location>
</feature>
<keyword evidence="7" id="KW-1185">Reference proteome</keyword>
<dbReference type="InterPro" id="IPR050301">
    <property type="entry name" value="NTE"/>
</dbReference>
<evidence type="ECO:0000256" key="3">
    <source>
        <dbReference type="ARBA" id="ARBA00023098"/>
    </source>
</evidence>
<dbReference type="AlphaFoldDB" id="A0AAI8GCS0"/>